<dbReference type="Proteomes" id="UP000050360">
    <property type="component" value="Unassembled WGS sequence"/>
</dbReference>
<dbReference type="AlphaFoldDB" id="A0A0P8ADR8"/>
<comment type="caution">
    <text evidence="2">The sequence shown here is derived from an EMBL/GenBank/DDBJ whole genome shotgun (WGS) entry which is preliminary data.</text>
</comment>
<dbReference type="InterPro" id="IPR006635">
    <property type="entry name" value="NEAT_dom"/>
</dbReference>
<feature type="domain" description="NEAT" evidence="1">
    <location>
        <begin position="1"/>
        <end position="52"/>
    </location>
</feature>
<accession>A0A0P8ADR8</accession>
<protein>
    <recommendedName>
        <fullName evidence="1">NEAT domain-containing protein</fullName>
    </recommendedName>
</protein>
<reference evidence="2 3" key="1">
    <citation type="submission" date="2015-09" db="EMBL/GenBank/DDBJ databases">
        <title>A metagenomics-based metabolic model of nitrate-dependent anaerobic oxidation of methane by Methanoperedens-like archaea.</title>
        <authorList>
            <person name="Arshad A."/>
            <person name="Speth D.R."/>
            <person name="De Graaf R.M."/>
            <person name="Op Den Camp H.J."/>
            <person name="Jetten M.S."/>
            <person name="Welte C.U."/>
        </authorList>
    </citation>
    <scope>NUCLEOTIDE SEQUENCE [LARGE SCALE GENOMIC DNA]</scope>
</reference>
<organism evidence="2 3">
    <name type="scientific">Candidatus Methanoperedens nitratireducens</name>
    <dbReference type="NCBI Taxonomy" id="1392998"/>
    <lineage>
        <taxon>Archaea</taxon>
        <taxon>Methanobacteriati</taxon>
        <taxon>Methanobacteriota</taxon>
        <taxon>Stenosarchaea group</taxon>
        <taxon>Methanomicrobia</taxon>
        <taxon>Methanosarcinales</taxon>
        <taxon>ANME-2 cluster</taxon>
        <taxon>Candidatus Methanoperedentaceae</taxon>
        <taxon>Candidatus Methanoperedens</taxon>
    </lineage>
</organism>
<dbReference type="EMBL" id="LKCM01000241">
    <property type="protein sequence ID" value="KPQ42320.1"/>
    <property type="molecule type" value="Genomic_DNA"/>
</dbReference>
<evidence type="ECO:0000313" key="3">
    <source>
        <dbReference type="Proteomes" id="UP000050360"/>
    </source>
</evidence>
<sequence>MSKIENNVLVDLRVRIAGKKQLAETIIKLDDDIASKSDKAVKFNIPTITNPS</sequence>
<gene>
    <name evidence="2" type="ORF">MPEBLZ_03144</name>
</gene>
<proteinExistence type="predicted"/>
<dbReference type="PROSITE" id="PS50978">
    <property type="entry name" value="NEAT"/>
    <property type="match status" value="1"/>
</dbReference>
<name>A0A0P8ADR8_9EURY</name>
<evidence type="ECO:0000259" key="1">
    <source>
        <dbReference type="PROSITE" id="PS50978"/>
    </source>
</evidence>
<evidence type="ECO:0000313" key="2">
    <source>
        <dbReference type="EMBL" id="KPQ42320.1"/>
    </source>
</evidence>